<proteinExistence type="predicted"/>
<keyword evidence="1" id="KW-0812">Transmembrane</keyword>
<feature type="transmembrane region" description="Helical" evidence="1">
    <location>
        <begin position="51"/>
        <end position="68"/>
    </location>
</feature>
<dbReference type="Pfam" id="PF04892">
    <property type="entry name" value="VanZ"/>
    <property type="match status" value="1"/>
</dbReference>
<evidence type="ECO:0000256" key="1">
    <source>
        <dbReference type="SAM" id="Phobius"/>
    </source>
</evidence>
<dbReference type="KEGG" id="mri:Mal4_03530"/>
<keyword evidence="1" id="KW-1133">Transmembrane helix</keyword>
<feature type="domain" description="VanZ-like" evidence="2">
    <location>
        <begin position="61"/>
        <end position="121"/>
    </location>
</feature>
<evidence type="ECO:0000313" key="3">
    <source>
        <dbReference type="EMBL" id="QDU36070.1"/>
    </source>
</evidence>
<feature type="transmembrane region" description="Helical" evidence="1">
    <location>
        <begin position="75"/>
        <end position="94"/>
    </location>
</feature>
<dbReference type="Proteomes" id="UP000320496">
    <property type="component" value="Chromosome"/>
</dbReference>
<organism evidence="3 4">
    <name type="scientific">Maioricimonas rarisocia</name>
    <dbReference type="NCBI Taxonomy" id="2528026"/>
    <lineage>
        <taxon>Bacteria</taxon>
        <taxon>Pseudomonadati</taxon>
        <taxon>Planctomycetota</taxon>
        <taxon>Planctomycetia</taxon>
        <taxon>Planctomycetales</taxon>
        <taxon>Planctomycetaceae</taxon>
        <taxon>Maioricimonas</taxon>
    </lineage>
</organism>
<gene>
    <name evidence="3" type="ORF">Mal4_03530</name>
</gene>
<protein>
    <submittedName>
        <fullName evidence="3">VanZ like family protein</fullName>
    </submittedName>
</protein>
<dbReference type="AlphaFoldDB" id="A0A517Z0R6"/>
<accession>A0A517Z0R6</accession>
<feature type="transmembrane region" description="Helical" evidence="1">
    <location>
        <begin position="106"/>
        <end position="126"/>
    </location>
</feature>
<reference evidence="3 4" key="1">
    <citation type="submission" date="2019-02" db="EMBL/GenBank/DDBJ databases">
        <title>Deep-cultivation of Planctomycetes and their phenomic and genomic characterization uncovers novel biology.</title>
        <authorList>
            <person name="Wiegand S."/>
            <person name="Jogler M."/>
            <person name="Boedeker C."/>
            <person name="Pinto D."/>
            <person name="Vollmers J."/>
            <person name="Rivas-Marin E."/>
            <person name="Kohn T."/>
            <person name="Peeters S.H."/>
            <person name="Heuer A."/>
            <person name="Rast P."/>
            <person name="Oberbeckmann S."/>
            <person name="Bunk B."/>
            <person name="Jeske O."/>
            <person name="Meyerdierks A."/>
            <person name="Storesund J.E."/>
            <person name="Kallscheuer N."/>
            <person name="Luecker S."/>
            <person name="Lage O.M."/>
            <person name="Pohl T."/>
            <person name="Merkel B.J."/>
            <person name="Hornburger P."/>
            <person name="Mueller R.-W."/>
            <person name="Bruemmer F."/>
            <person name="Labrenz M."/>
            <person name="Spormann A.M."/>
            <person name="Op den Camp H."/>
            <person name="Overmann J."/>
            <person name="Amann R."/>
            <person name="Jetten M.S.M."/>
            <person name="Mascher T."/>
            <person name="Medema M.H."/>
            <person name="Devos D.P."/>
            <person name="Kaster A.-K."/>
            <person name="Ovreas L."/>
            <person name="Rohde M."/>
            <person name="Galperin M.Y."/>
            <person name="Jogler C."/>
        </authorList>
    </citation>
    <scope>NUCLEOTIDE SEQUENCE [LARGE SCALE GENOMIC DNA]</scope>
    <source>
        <strain evidence="3 4">Mal4</strain>
    </source>
</reference>
<sequence length="133" mass="13757">MGRGRTIARIASIAYAVLLGGLLLATDPFGMLGASGTSLQAASKTTPGSMLQHLTAYILLPPLLYAAAWQKHAPMRAAIVIALAHGLILEWLQQFVPGRYADWYDVLANAAGVAIGVVAVSAFVGAGGTTQPN</sequence>
<dbReference type="EMBL" id="CP036275">
    <property type="protein sequence ID" value="QDU36070.1"/>
    <property type="molecule type" value="Genomic_DNA"/>
</dbReference>
<evidence type="ECO:0000259" key="2">
    <source>
        <dbReference type="Pfam" id="PF04892"/>
    </source>
</evidence>
<keyword evidence="1" id="KW-0472">Membrane</keyword>
<dbReference type="NCBIfam" id="NF037970">
    <property type="entry name" value="vanZ_1"/>
    <property type="match status" value="1"/>
</dbReference>
<name>A0A517Z0R6_9PLAN</name>
<dbReference type="InterPro" id="IPR006976">
    <property type="entry name" value="VanZ-like"/>
</dbReference>
<keyword evidence="4" id="KW-1185">Reference proteome</keyword>
<evidence type="ECO:0000313" key="4">
    <source>
        <dbReference type="Proteomes" id="UP000320496"/>
    </source>
</evidence>